<evidence type="ECO:0000259" key="2">
    <source>
        <dbReference type="PROSITE" id="PS50003"/>
    </source>
</evidence>
<evidence type="ECO:0008006" key="6">
    <source>
        <dbReference type="Google" id="ProtNLM"/>
    </source>
</evidence>
<dbReference type="PANTHER" id="PTHR45858">
    <property type="entry name" value="FERM DOMAIN CONTAINING PROTEIN"/>
    <property type="match status" value="1"/>
</dbReference>
<dbReference type="InterPro" id="IPR051835">
    <property type="entry name" value="RAC1-GEF"/>
</dbReference>
<dbReference type="PROSITE" id="PS50010">
    <property type="entry name" value="DH_2"/>
    <property type="match status" value="1"/>
</dbReference>
<feature type="region of interest" description="Disordered" evidence="1">
    <location>
        <begin position="15"/>
        <end position="56"/>
    </location>
</feature>
<sequence length="348" mass="40154">MGFLNHLIPQGCHLSPVMLRPPSSSSQPGRSPLMSPTLSDSGSARADDVEDTSDNKMDEAYSITKEILSTETSHFKDIEVITVWLEKALGKGGDLQETVEHQMKPLFSCMEPIRLFHQEFLQQLEDVLSLWEGRFARTKDMQILGDFMLRNMTALRALLPSLHKLEEAFLEMQRRCPGKQELDTLLQDFEQQRVCYLPLSCLLLKPLQRPLQYEKLLERLCRHYPPSHHDYNNCQRALREASAVSSRLRHRLLHLQNLQRLDQLERDLLGGEHLSSPGREFIREGCLYKLTKSGLQQRMFYLFSDMLLYTRKGLSCTNQFRVHGRLPLHGMLGTGNPQNNNHTSNHCF</sequence>
<dbReference type="SUPFAM" id="SSF50729">
    <property type="entry name" value="PH domain-like"/>
    <property type="match status" value="1"/>
</dbReference>
<evidence type="ECO:0000313" key="4">
    <source>
        <dbReference type="EMBL" id="CAJ0949481.1"/>
    </source>
</evidence>
<feature type="compositionally biased region" description="Low complexity" evidence="1">
    <location>
        <begin position="21"/>
        <end position="35"/>
    </location>
</feature>
<dbReference type="SMART" id="SM00325">
    <property type="entry name" value="RhoGEF"/>
    <property type="match status" value="1"/>
</dbReference>
<name>A0ABN9LWE8_9NEOB</name>
<dbReference type="Pfam" id="PF00621">
    <property type="entry name" value="RhoGEF"/>
    <property type="match status" value="1"/>
</dbReference>
<dbReference type="SUPFAM" id="SSF48065">
    <property type="entry name" value="DBL homology domain (DH-domain)"/>
    <property type="match status" value="1"/>
</dbReference>
<comment type="caution">
    <text evidence="4">The sequence shown here is derived from an EMBL/GenBank/DDBJ whole genome shotgun (WGS) entry which is preliminary data.</text>
</comment>
<dbReference type="PROSITE" id="PS50003">
    <property type="entry name" value="PH_DOMAIN"/>
    <property type="match status" value="1"/>
</dbReference>
<evidence type="ECO:0000259" key="3">
    <source>
        <dbReference type="PROSITE" id="PS50010"/>
    </source>
</evidence>
<dbReference type="Proteomes" id="UP001176940">
    <property type="component" value="Unassembled WGS sequence"/>
</dbReference>
<feature type="domain" description="PH" evidence="2">
    <location>
        <begin position="280"/>
        <end position="348"/>
    </location>
</feature>
<dbReference type="Gene3D" id="2.30.29.30">
    <property type="entry name" value="Pleckstrin-homology domain (PH domain)/Phosphotyrosine-binding domain (PTB)"/>
    <property type="match status" value="1"/>
</dbReference>
<evidence type="ECO:0000256" key="1">
    <source>
        <dbReference type="SAM" id="MobiDB-lite"/>
    </source>
</evidence>
<dbReference type="InterPro" id="IPR001849">
    <property type="entry name" value="PH_domain"/>
</dbReference>
<dbReference type="Gene3D" id="1.20.900.10">
    <property type="entry name" value="Dbl homology (DH) domain"/>
    <property type="match status" value="1"/>
</dbReference>
<protein>
    <recommendedName>
        <fullName evidence="6">DH domain-containing protein</fullName>
    </recommendedName>
</protein>
<evidence type="ECO:0000313" key="5">
    <source>
        <dbReference type="Proteomes" id="UP001176940"/>
    </source>
</evidence>
<organism evidence="4 5">
    <name type="scientific">Ranitomeya imitator</name>
    <name type="common">mimic poison frog</name>
    <dbReference type="NCBI Taxonomy" id="111125"/>
    <lineage>
        <taxon>Eukaryota</taxon>
        <taxon>Metazoa</taxon>
        <taxon>Chordata</taxon>
        <taxon>Craniata</taxon>
        <taxon>Vertebrata</taxon>
        <taxon>Euteleostomi</taxon>
        <taxon>Amphibia</taxon>
        <taxon>Batrachia</taxon>
        <taxon>Anura</taxon>
        <taxon>Neobatrachia</taxon>
        <taxon>Hyloidea</taxon>
        <taxon>Dendrobatidae</taxon>
        <taxon>Dendrobatinae</taxon>
        <taxon>Ranitomeya</taxon>
    </lineage>
</organism>
<dbReference type="InterPro" id="IPR011993">
    <property type="entry name" value="PH-like_dom_sf"/>
</dbReference>
<gene>
    <name evidence="4" type="ORF">RIMI_LOCUS12616486</name>
</gene>
<reference evidence="4" key="1">
    <citation type="submission" date="2023-07" db="EMBL/GenBank/DDBJ databases">
        <authorList>
            <person name="Stuckert A."/>
        </authorList>
    </citation>
    <scope>NUCLEOTIDE SEQUENCE</scope>
</reference>
<dbReference type="InterPro" id="IPR035899">
    <property type="entry name" value="DBL_dom_sf"/>
</dbReference>
<dbReference type="PANTHER" id="PTHR45858:SF4">
    <property type="entry name" value="FERM, ARHGEF AND PLECKSTRIN DOMAIN-CONTAINING PROTEIN 2"/>
    <property type="match status" value="1"/>
</dbReference>
<proteinExistence type="predicted"/>
<feature type="domain" description="DH" evidence="3">
    <location>
        <begin position="59"/>
        <end position="251"/>
    </location>
</feature>
<dbReference type="InterPro" id="IPR000219">
    <property type="entry name" value="DH_dom"/>
</dbReference>
<accession>A0ABN9LWE8</accession>
<keyword evidence="5" id="KW-1185">Reference proteome</keyword>
<dbReference type="EMBL" id="CAUEEQ010030191">
    <property type="protein sequence ID" value="CAJ0949481.1"/>
    <property type="molecule type" value="Genomic_DNA"/>
</dbReference>